<protein>
    <submittedName>
        <fullName evidence="1">Uncharacterized protein</fullName>
    </submittedName>
</protein>
<sequence>MKTEEIIDKWLDKCDEARMAQQRYEDNPSPTNYSALRQALRARRLMEERLDPRNRLAQGLSA</sequence>
<evidence type="ECO:0000313" key="2">
    <source>
        <dbReference type="Proteomes" id="UP000199290"/>
    </source>
</evidence>
<dbReference type="AlphaFoldDB" id="A0A1I6GTD8"/>
<dbReference type="OrthoDB" id="6371398at2"/>
<proteinExistence type="predicted"/>
<reference evidence="2" key="1">
    <citation type="submission" date="2016-10" db="EMBL/GenBank/DDBJ databases">
        <authorList>
            <person name="Varghese N."/>
            <person name="Submissions S."/>
        </authorList>
    </citation>
    <scope>NUCLEOTIDE SEQUENCE [LARGE SCALE GENOMIC DNA]</scope>
    <source>
        <strain evidence="2">CGMCC 1.6294</strain>
    </source>
</reference>
<dbReference type="Proteomes" id="UP000199290">
    <property type="component" value="Unassembled WGS sequence"/>
</dbReference>
<evidence type="ECO:0000313" key="1">
    <source>
        <dbReference type="EMBL" id="SFR45438.1"/>
    </source>
</evidence>
<name>A0A1I6GTD8_9GAMM</name>
<accession>A0A1I6GTD8</accession>
<dbReference type="STRING" id="375760.SAMN04488073_1494"/>
<keyword evidence="2" id="KW-1185">Reference proteome</keyword>
<gene>
    <name evidence="1" type="ORF">SAMN04488073_1494</name>
</gene>
<organism evidence="1 2">
    <name type="scientific">Marinobacter gudaonensis</name>
    <dbReference type="NCBI Taxonomy" id="375760"/>
    <lineage>
        <taxon>Bacteria</taxon>
        <taxon>Pseudomonadati</taxon>
        <taxon>Pseudomonadota</taxon>
        <taxon>Gammaproteobacteria</taxon>
        <taxon>Pseudomonadales</taxon>
        <taxon>Marinobacteraceae</taxon>
        <taxon>Marinobacter</taxon>
    </lineage>
</organism>
<dbReference type="RefSeq" id="WP_091987782.1">
    <property type="nucleotide sequence ID" value="NZ_FOYV01000001.1"/>
</dbReference>
<dbReference type="EMBL" id="FOYV01000001">
    <property type="protein sequence ID" value="SFR45438.1"/>
    <property type="molecule type" value="Genomic_DNA"/>
</dbReference>